<organism evidence="2">
    <name type="scientific">Schizaphis graminum</name>
    <name type="common">Green bug aphid</name>
    <dbReference type="NCBI Taxonomy" id="13262"/>
    <lineage>
        <taxon>Eukaryota</taxon>
        <taxon>Metazoa</taxon>
        <taxon>Ecdysozoa</taxon>
        <taxon>Arthropoda</taxon>
        <taxon>Hexapoda</taxon>
        <taxon>Insecta</taxon>
        <taxon>Pterygota</taxon>
        <taxon>Neoptera</taxon>
        <taxon>Paraneoptera</taxon>
        <taxon>Hemiptera</taxon>
        <taxon>Sternorrhyncha</taxon>
        <taxon>Aphidomorpha</taxon>
        <taxon>Aphidoidea</taxon>
        <taxon>Aphididae</taxon>
        <taxon>Aphidini</taxon>
        <taxon>Schizaphis</taxon>
    </lineage>
</organism>
<dbReference type="AlphaFoldDB" id="A0A2S2PA29"/>
<feature type="compositionally biased region" description="Polar residues" evidence="1">
    <location>
        <begin position="165"/>
        <end position="179"/>
    </location>
</feature>
<protein>
    <recommendedName>
        <fullName evidence="3">DUF4806 domain-containing protein</fullName>
    </recommendedName>
</protein>
<feature type="compositionally biased region" description="Basic and acidic residues" evidence="1">
    <location>
        <begin position="436"/>
        <end position="446"/>
    </location>
</feature>
<name>A0A2S2PA29_SCHGA</name>
<feature type="region of interest" description="Disordered" evidence="1">
    <location>
        <begin position="165"/>
        <end position="211"/>
    </location>
</feature>
<evidence type="ECO:0008006" key="3">
    <source>
        <dbReference type="Google" id="ProtNLM"/>
    </source>
</evidence>
<gene>
    <name evidence="2" type="ORF">g.170375</name>
</gene>
<reference evidence="2" key="1">
    <citation type="submission" date="2018-04" db="EMBL/GenBank/DDBJ databases">
        <title>Transcriptome of Schizaphis graminum biotype I.</title>
        <authorList>
            <person name="Scully E.D."/>
            <person name="Geib S.M."/>
            <person name="Palmer N.A."/>
            <person name="Koch K."/>
            <person name="Bradshaw J."/>
            <person name="Heng-Moss T."/>
            <person name="Sarath G."/>
        </authorList>
    </citation>
    <scope>NUCLEOTIDE SEQUENCE</scope>
</reference>
<feature type="compositionally biased region" description="Basic residues" evidence="1">
    <location>
        <begin position="182"/>
        <end position="193"/>
    </location>
</feature>
<evidence type="ECO:0000313" key="2">
    <source>
        <dbReference type="EMBL" id="MBY26254.1"/>
    </source>
</evidence>
<proteinExistence type="predicted"/>
<feature type="compositionally biased region" description="Low complexity" evidence="1">
    <location>
        <begin position="196"/>
        <end position="208"/>
    </location>
</feature>
<accession>A0A2S2PA29</accession>
<feature type="compositionally biased region" description="Polar residues" evidence="1">
    <location>
        <begin position="451"/>
        <end position="460"/>
    </location>
</feature>
<feature type="region of interest" description="Disordered" evidence="1">
    <location>
        <begin position="436"/>
        <end position="460"/>
    </location>
</feature>
<dbReference type="EMBL" id="GGMR01013635">
    <property type="protein sequence ID" value="MBY26254.1"/>
    <property type="molecule type" value="Transcribed_RNA"/>
</dbReference>
<sequence length="460" mass="52385">MEQDKFEKDTTHVVVQFNEKSKDGKKIIDLVPVAWVFQNDKQLFCKYPTKKKEYNNLNEMCKTSAAYGSFWKSFEVTIIKEAGNYNQGIRRMEKAFSDKVVQSSNIEDYNSSEEEEDSLKLDAAELKKHFKNVPSFNKKHKKCDDDIESNDDNYSIHSNDHMQQNLVSDHSTSPGSSIAHSFIRKKSLKRSRNHATSSSSSTTSSPTSKYQNLSSVTTKIIKLQNKKIQSPTNIKLNALQGSNNKKAQTSSNVKKMKPCRTCGCTCSSGTSALETVTKAHLESTRRSIEYRITQEAKITRHLFSAHNNVGDIEKIMQDEQINDMPKMNLEDFQDFDTLLKSDLELIKKLKCFMTINIKSGMKVTENLTAVIPRIMSKDVQLLFSAFGRETNGSKKLNFSATQTYKYLLEVITTKDPGLKIKDISSQISRWFSGAKDREGGKKERQYYKMMKSSNSNNTEN</sequence>
<evidence type="ECO:0000256" key="1">
    <source>
        <dbReference type="SAM" id="MobiDB-lite"/>
    </source>
</evidence>